<dbReference type="SUPFAM" id="SSF56672">
    <property type="entry name" value="DNA/RNA polymerases"/>
    <property type="match status" value="1"/>
</dbReference>
<evidence type="ECO:0000313" key="2">
    <source>
        <dbReference type="EMBL" id="KRH93894.1"/>
    </source>
</evidence>
<dbReference type="AlphaFoldDB" id="A0A0R0LX43"/>
<proteinExistence type="predicted"/>
<dbReference type="Pfam" id="PF17919">
    <property type="entry name" value="RT_RNaseH_2"/>
    <property type="match status" value="1"/>
</dbReference>
<dbReference type="PANTHER" id="PTHR33064">
    <property type="entry name" value="POL PROTEIN"/>
    <property type="match status" value="1"/>
</dbReference>
<protein>
    <submittedName>
        <fullName evidence="2">Putative LTR transposable element</fullName>
    </submittedName>
</protein>
<evidence type="ECO:0000313" key="3">
    <source>
        <dbReference type="Proteomes" id="UP000051530"/>
    </source>
</evidence>
<dbReference type="EMBL" id="LGUB01000185">
    <property type="protein sequence ID" value="KRH93894.1"/>
    <property type="molecule type" value="Genomic_DNA"/>
</dbReference>
<feature type="domain" description="Reverse transcriptase/retrotransposon-derived protein RNase H-like" evidence="1">
    <location>
        <begin position="9"/>
        <end position="70"/>
    </location>
</feature>
<dbReference type="InterPro" id="IPR043502">
    <property type="entry name" value="DNA/RNA_pol_sf"/>
</dbReference>
<sequence length="136" mass="16206">MSPIVEIYNDLRTKACNYLPDMNQPFFIHADASAKALGAVLSQNNGIVAYFSRKFSQVESRYSTTEKKGLLTTPPLKNRKIHFWFSHYCYLRFKKQLDKKDRLVKKDRQVESNYFTSRHNIQIYFWKKQPCCRQLK</sequence>
<dbReference type="VEuPathDB" id="MicrosporidiaDB:M153_496000466"/>
<dbReference type="Gene3D" id="3.10.20.370">
    <property type="match status" value="1"/>
</dbReference>
<dbReference type="PANTHER" id="PTHR33064:SF37">
    <property type="entry name" value="RIBONUCLEASE H"/>
    <property type="match status" value="1"/>
</dbReference>
<dbReference type="OrthoDB" id="5593162at2759"/>
<dbReference type="InterPro" id="IPR051320">
    <property type="entry name" value="Viral_Replic_Matur_Polypro"/>
</dbReference>
<dbReference type="InterPro" id="IPR041577">
    <property type="entry name" value="RT_RNaseH_2"/>
</dbReference>
<name>A0A0R0LX43_9MICR</name>
<comment type="caution">
    <text evidence="2">The sequence shown here is derived from an EMBL/GenBank/DDBJ whole genome shotgun (WGS) entry which is preliminary data.</text>
</comment>
<accession>A0A0R0LX43</accession>
<reference evidence="2 3" key="1">
    <citation type="submission" date="2015-07" db="EMBL/GenBank/DDBJ databases">
        <title>The genome of Pseudoloma neurophilia, a relevant intracellular parasite of the zebrafish.</title>
        <authorList>
            <person name="Ndikumana S."/>
            <person name="Pelin A."/>
            <person name="Sanders J."/>
            <person name="Corradi N."/>
        </authorList>
    </citation>
    <scope>NUCLEOTIDE SEQUENCE [LARGE SCALE GENOMIC DNA]</scope>
    <source>
        <strain evidence="2 3">MK1</strain>
    </source>
</reference>
<keyword evidence="3" id="KW-1185">Reference proteome</keyword>
<gene>
    <name evidence="2" type="ORF">M153_496000466</name>
</gene>
<dbReference type="Proteomes" id="UP000051530">
    <property type="component" value="Unassembled WGS sequence"/>
</dbReference>
<organism evidence="2 3">
    <name type="scientific">Pseudoloma neurophilia</name>
    <dbReference type="NCBI Taxonomy" id="146866"/>
    <lineage>
        <taxon>Eukaryota</taxon>
        <taxon>Fungi</taxon>
        <taxon>Fungi incertae sedis</taxon>
        <taxon>Microsporidia</taxon>
        <taxon>Pseudoloma</taxon>
    </lineage>
</organism>
<evidence type="ECO:0000259" key="1">
    <source>
        <dbReference type="Pfam" id="PF17919"/>
    </source>
</evidence>